<comment type="caution">
    <text evidence="1">The sequence shown here is derived from an EMBL/GenBank/DDBJ whole genome shotgun (WGS) entry which is preliminary data.</text>
</comment>
<keyword evidence="2" id="KW-1185">Reference proteome</keyword>
<name>A0A8X7CM74_9ARAC</name>
<reference evidence="1" key="1">
    <citation type="submission" date="2020-08" db="EMBL/GenBank/DDBJ databases">
        <title>Multicomponent nature underlies the extraordinary mechanical properties of spider dragline silk.</title>
        <authorList>
            <person name="Kono N."/>
            <person name="Nakamura H."/>
            <person name="Mori M."/>
            <person name="Yoshida Y."/>
            <person name="Ohtoshi R."/>
            <person name="Malay A.D."/>
            <person name="Moran D.A.P."/>
            <person name="Tomita M."/>
            <person name="Numata K."/>
            <person name="Arakawa K."/>
        </authorList>
    </citation>
    <scope>NUCLEOTIDE SEQUENCE</scope>
</reference>
<gene>
    <name evidence="1" type="ORF">TNIN_48291</name>
</gene>
<proteinExistence type="predicted"/>
<evidence type="ECO:0000313" key="2">
    <source>
        <dbReference type="Proteomes" id="UP000886998"/>
    </source>
</evidence>
<dbReference type="EMBL" id="BMAV01019688">
    <property type="protein sequence ID" value="GFY72831.1"/>
    <property type="molecule type" value="Genomic_DNA"/>
</dbReference>
<dbReference type="AlphaFoldDB" id="A0A8X7CM74"/>
<dbReference type="Proteomes" id="UP000886998">
    <property type="component" value="Unassembled WGS sequence"/>
</dbReference>
<evidence type="ECO:0000313" key="1">
    <source>
        <dbReference type="EMBL" id="GFY72831.1"/>
    </source>
</evidence>
<protein>
    <submittedName>
        <fullName evidence="1">Uncharacterized protein</fullName>
    </submittedName>
</protein>
<accession>A0A8X7CM74</accession>
<sequence length="111" mass="13150">MRRKAINQRRNSPDNGETIAKIRTVSHFKWQKEITKLRKSRILASEKSYLIMRDSDDYEYANLSESFSDERECRLRDGSESEDNDDEFLAVARNWYQISTNQPNVATPRYP</sequence>
<organism evidence="1 2">
    <name type="scientific">Trichonephila inaurata madagascariensis</name>
    <dbReference type="NCBI Taxonomy" id="2747483"/>
    <lineage>
        <taxon>Eukaryota</taxon>
        <taxon>Metazoa</taxon>
        <taxon>Ecdysozoa</taxon>
        <taxon>Arthropoda</taxon>
        <taxon>Chelicerata</taxon>
        <taxon>Arachnida</taxon>
        <taxon>Araneae</taxon>
        <taxon>Araneomorphae</taxon>
        <taxon>Entelegynae</taxon>
        <taxon>Araneoidea</taxon>
        <taxon>Nephilidae</taxon>
        <taxon>Trichonephila</taxon>
        <taxon>Trichonephila inaurata</taxon>
    </lineage>
</organism>